<accession>A0A9W6X3Q7</accession>
<proteinExistence type="predicted"/>
<evidence type="ECO:0000313" key="2">
    <source>
        <dbReference type="EMBL" id="GMF30006.1"/>
    </source>
</evidence>
<organism evidence="2 3">
    <name type="scientific">Phytophthora lilii</name>
    <dbReference type="NCBI Taxonomy" id="2077276"/>
    <lineage>
        <taxon>Eukaryota</taxon>
        <taxon>Sar</taxon>
        <taxon>Stramenopiles</taxon>
        <taxon>Oomycota</taxon>
        <taxon>Peronosporomycetes</taxon>
        <taxon>Peronosporales</taxon>
        <taxon>Peronosporaceae</taxon>
        <taxon>Phytophthora</taxon>
    </lineage>
</organism>
<sequence length="180" mass="19731">MALLMLTDILETVVALHDINLVLTHITSTFATQGIIMHLLNKAGAVEAYSHATNFRTAASPKVRAGHCWQHVKITVAPDAVAVTSQVIQSLQTVNVSSSTISLLGLSSSVNLVDLAASQRALLSLSCDFSVDTARSREILQYYLRLLYMTEFILLIEFTEIMVPCIYSKLRFCTALIPGF</sequence>
<protein>
    <submittedName>
        <fullName evidence="2">Unnamed protein product</fullName>
    </submittedName>
</protein>
<reference evidence="2" key="1">
    <citation type="submission" date="2023-04" db="EMBL/GenBank/DDBJ databases">
        <title>Phytophthora lilii NBRC 32176.</title>
        <authorList>
            <person name="Ichikawa N."/>
            <person name="Sato H."/>
            <person name="Tonouchi N."/>
        </authorList>
    </citation>
    <scope>NUCLEOTIDE SEQUENCE</scope>
    <source>
        <strain evidence="2">NBRC 32176</strain>
    </source>
</reference>
<name>A0A9W6X3Q7_9STRA</name>
<dbReference type="OrthoDB" id="129237at2759"/>
<keyword evidence="3" id="KW-1185">Reference proteome</keyword>
<feature type="chain" id="PRO_5040717599" evidence="1">
    <location>
        <begin position="16"/>
        <end position="180"/>
    </location>
</feature>
<keyword evidence="1" id="KW-0732">Signal</keyword>
<feature type="signal peptide" evidence="1">
    <location>
        <begin position="1"/>
        <end position="15"/>
    </location>
</feature>
<dbReference type="AlphaFoldDB" id="A0A9W6X3Q7"/>
<gene>
    <name evidence="2" type="ORF">Plil01_001277700</name>
</gene>
<dbReference type="Proteomes" id="UP001165083">
    <property type="component" value="Unassembled WGS sequence"/>
</dbReference>
<evidence type="ECO:0000313" key="3">
    <source>
        <dbReference type="Proteomes" id="UP001165083"/>
    </source>
</evidence>
<comment type="caution">
    <text evidence="2">The sequence shown here is derived from an EMBL/GenBank/DDBJ whole genome shotgun (WGS) entry which is preliminary data.</text>
</comment>
<evidence type="ECO:0000256" key="1">
    <source>
        <dbReference type="SAM" id="SignalP"/>
    </source>
</evidence>
<dbReference type="EMBL" id="BSXW01000809">
    <property type="protein sequence ID" value="GMF30006.1"/>
    <property type="molecule type" value="Genomic_DNA"/>
</dbReference>